<evidence type="ECO:0000256" key="9">
    <source>
        <dbReference type="ARBA" id="ARBA00022630"/>
    </source>
</evidence>
<comment type="catalytic activity">
    <reaction evidence="18 19">
        <text>UDP-N-acetyl-alpha-D-muramate + NADP(+) = UDP-N-acetyl-3-O-(1-carboxyvinyl)-alpha-D-glucosamine + NADPH + H(+)</text>
        <dbReference type="Rhea" id="RHEA:12248"/>
        <dbReference type="ChEBI" id="CHEBI:15378"/>
        <dbReference type="ChEBI" id="CHEBI:57783"/>
        <dbReference type="ChEBI" id="CHEBI:58349"/>
        <dbReference type="ChEBI" id="CHEBI:68483"/>
        <dbReference type="ChEBI" id="CHEBI:70757"/>
        <dbReference type="EC" id="1.3.1.98"/>
    </reaction>
</comment>
<feature type="active site" evidence="19">
    <location>
        <position position="178"/>
    </location>
</feature>
<comment type="similarity">
    <text evidence="19">Belongs to the MurB family.</text>
</comment>
<comment type="cofactor">
    <cofactor evidence="1 19">
        <name>FAD</name>
        <dbReference type="ChEBI" id="CHEBI:57692"/>
    </cofactor>
</comment>
<evidence type="ECO:0000256" key="14">
    <source>
        <dbReference type="ARBA" id="ARBA00023002"/>
    </source>
</evidence>
<dbReference type="RefSeq" id="WP_137331262.1">
    <property type="nucleotide sequence ID" value="NZ_CP040077.1"/>
</dbReference>
<evidence type="ECO:0000256" key="6">
    <source>
        <dbReference type="ARBA" id="ARBA00015188"/>
    </source>
</evidence>
<dbReference type="InterPro" id="IPR036635">
    <property type="entry name" value="MurB_C_sf"/>
</dbReference>
<evidence type="ECO:0000259" key="20">
    <source>
        <dbReference type="PROSITE" id="PS51387"/>
    </source>
</evidence>
<proteinExistence type="inferred from homology"/>
<accession>A0A4P8IKP8</accession>
<dbReference type="Gene3D" id="3.30.465.10">
    <property type="match status" value="1"/>
</dbReference>
<dbReference type="GO" id="GO:0008360">
    <property type="term" value="P:regulation of cell shape"/>
    <property type="evidence" value="ECO:0007669"/>
    <property type="project" value="UniProtKB-KW"/>
</dbReference>
<dbReference type="Gene3D" id="3.30.43.10">
    <property type="entry name" value="Uridine Diphospho-n-acetylenolpyruvylglucosamine Reductase, domain 2"/>
    <property type="match status" value="1"/>
</dbReference>
<evidence type="ECO:0000256" key="3">
    <source>
        <dbReference type="ARBA" id="ARBA00004496"/>
    </source>
</evidence>
<dbReference type="GO" id="GO:0008762">
    <property type="term" value="F:UDP-N-acetylmuramate dehydrogenase activity"/>
    <property type="evidence" value="ECO:0007669"/>
    <property type="project" value="UniProtKB-UniRule"/>
</dbReference>
<dbReference type="SUPFAM" id="SSF56176">
    <property type="entry name" value="FAD-binding/transporter-associated domain-like"/>
    <property type="match status" value="1"/>
</dbReference>
<dbReference type="InterPro" id="IPR036318">
    <property type="entry name" value="FAD-bd_PCMH-like_sf"/>
</dbReference>
<evidence type="ECO:0000313" key="21">
    <source>
        <dbReference type="EMBL" id="QCP48421.1"/>
    </source>
</evidence>
<evidence type="ECO:0000256" key="2">
    <source>
        <dbReference type="ARBA" id="ARBA00003921"/>
    </source>
</evidence>
<dbReference type="InterPro" id="IPR016166">
    <property type="entry name" value="FAD-bd_PCMH"/>
</dbReference>
<dbReference type="NCBIfam" id="NF010478">
    <property type="entry name" value="PRK13903.1"/>
    <property type="match status" value="1"/>
</dbReference>
<dbReference type="Gene3D" id="3.90.78.10">
    <property type="entry name" value="UDP-N-acetylenolpyruvoylglucosamine reductase, C-terminal domain"/>
    <property type="match status" value="1"/>
</dbReference>
<evidence type="ECO:0000256" key="10">
    <source>
        <dbReference type="ARBA" id="ARBA00022827"/>
    </source>
</evidence>
<evidence type="ECO:0000256" key="18">
    <source>
        <dbReference type="ARBA" id="ARBA00048914"/>
    </source>
</evidence>
<evidence type="ECO:0000256" key="16">
    <source>
        <dbReference type="ARBA" id="ARBA00023316"/>
    </source>
</evidence>
<dbReference type="GO" id="GO:0071949">
    <property type="term" value="F:FAD binding"/>
    <property type="evidence" value="ECO:0007669"/>
    <property type="project" value="InterPro"/>
</dbReference>
<reference evidence="21 22" key="1">
    <citation type="submission" date="2019-05" db="EMBL/GenBank/DDBJ databases">
        <title>Burkholderia sp. DHOD12, isolated from subtropical forest soil.</title>
        <authorList>
            <person name="Gao Z.-H."/>
            <person name="Qiu L.-H."/>
        </authorList>
    </citation>
    <scope>NUCLEOTIDE SEQUENCE [LARGE SCALE GENOMIC DNA]</scope>
    <source>
        <strain evidence="21 22">DHOD12</strain>
    </source>
</reference>
<dbReference type="Pfam" id="PF02873">
    <property type="entry name" value="MurB_C"/>
    <property type="match status" value="1"/>
</dbReference>
<feature type="domain" description="FAD-binding PCMH-type" evidence="20">
    <location>
        <begin position="30"/>
        <end position="202"/>
    </location>
</feature>
<dbReference type="HAMAP" id="MF_00037">
    <property type="entry name" value="MurB"/>
    <property type="match status" value="1"/>
</dbReference>
<dbReference type="AlphaFoldDB" id="A0A4P8IKP8"/>
<comment type="subcellular location">
    <subcellularLocation>
        <location evidence="3 19">Cytoplasm</location>
    </subcellularLocation>
</comment>
<dbReference type="Proteomes" id="UP000298656">
    <property type="component" value="Chromosome 1"/>
</dbReference>
<dbReference type="InterPro" id="IPR011601">
    <property type="entry name" value="MurB_C"/>
</dbReference>
<evidence type="ECO:0000256" key="17">
    <source>
        <dbReference type="ARBA" id="ARBA00031026"/>
    </source>
</evidence>
<keyword evidence="8 19" id="KW-0132">Cell division</keyword>
<dbReference type="EC" id="1.3.1.98" evidence="5 19"/>
<dbReference type="InterPro" id="IPR016167">
    <property type="entry name" value="FAD-bd_PCMH_sub1"/>
</dbReference>
<comment type="pathway">
    <text evidence="4 19">Cell wall biogenesis; peptidoglycan biosynthesis.</text>
</comment>
<dbReference type="PROSITE" id="PS51387">
    <property type="entry name" value="FAD_PCMH"/>
    <property type="match status" value="1"/>
</dbReference>
<dbReference type="InterPro" id="IPR006094">
    <property type="entry name" value="Oxid_FAD_bind_N"/>
</dbReference>
<evidence type="ECO:0000256" key="15">
    <source>
        <dbReference type="ARBA" id="ARBA00023306"/>
    </source>
</evidence>
<keyword evidence="13 19" id="KW-0573">Peptidoglycan synthesis</keyword>
<protein>
    <recommendedName>
        <fullName evidence="6 19">UDP-N-acetylenolpyruvoylglucosamine reductase</fullName>
        <ecNumber evidence="5 19">1.3.1.98</ecNumber>
    </recommendedName>
    <alternativeName>
        <fullName evidence="17 19">UDP-N-acetylmuramate dehydrogenase</fullName>
    </alternativeName>
</protein>
<dbReference type="GO" id="GO:0071555">
    <property type="term" value="P:cell wall organization"/>
    <property type="evidence" value="ECO:0007669"/>
    <property type="project" value="UniProtKB-KW"/>
</dbReference>
<dbReference type="InterPro" id="IPR016169">
    <property type="entry name" value="FAD-bd_PCMH_sub2"/>
</dbReference>
<dbReference type="EMBL" id="CP040077">
    <property type="protein sequence ID" value="QCP48421.1"/>
    <property type="molecule type" value="Genomic_DNA"/>
</dbReference>
<dbReference type="UniPathway" id="UPA00219"/>
<dbReference type="Pfam" id="PF01565">
    <property type="entry name" value="FAD_binding_4"/>
    <property type="match status" value="1"/>
</dbReference>
<dbReference type="NCBIfam" id="NF000755">
    <property type="entry name" value="PRK00046.1"/>
    <property type="match status" value="1"/>
</dbReference>
<feature type="active site" description="Proton donor" evidence="19">
    <location>
        <position position="255"/>
    </location>
</feature>
<gene>
    <name evidence="19 21" type="primary">murB</name>
    <name evidence="21" type="ORF">FAZ95_03980</name>
</gene>
<dbReference type="GO" id="GO:0009252">
    <property type="term" value="P:peptidoglycan biosynthetic process"/>
    <property type="evidence" value="ECO:0007669"/>
    <property type="project" value="UniProtKB-UniRule"/>
</dbReference>
<evidence type="ECO:0000256" key="4">
    <source>
        <dbReference type="ARBA" id="ARBA00004752"/>
    </source>
</evidence>
<keyword evidence="22" id="KW-1185">Reference proteome</keyword>
<evidence type="ECO:0000256" key="7">
    <source>
        <dbReference type="ARBA" id="ARBA00022490"/>
    </source>
</evidence>
<evidence type="ECO:0000256" key="19">
    <source>
        <dbReference type="HAMAP-Rule" id="MF_00037"/>
    </source>
</evidence>
<name>A0A4P8IKP8_9BURK</name>
<dbReference type="GO" id="GO:0005829">
    <property type="term" value="C:cytosol"/>
    <property type="evidence" value="ECO:0007669"/>
    <property type="project" value="TreeGrafter"/>
</dbReference>
<dbReference type="KEGG" id="tvl:FAZ95_03980"/>
<evidence type="ECO:0000256" key="5">
    <source>
        <dbReference type="ARBA" id="ARBA00012518"/>
    </source>
</evidence>
<keyword evidence="12 19" id="KW-0133">Cell shape</keyword>
<keyword evidence="16 19" id="KW-0961">Cell wall biogenesis/degradation</keyword>
<dbReference type="PANTHER" id="PTHR21071:SF4">
    <property type="entry name" value="UDP-N-ACETYLENOLPYRUVOYLGLUCOSAMINE REDUCTASE"/>
    <property type="match status" value="1"/>
</dbReference>
<feature type="active site" evidence="19">
    <location>
        <position position="351"/>
    </location>
</feature>
<sequence length="355" mass="38382">MSLPDCSPGHSPDSVSFVPDASLRPYNTFGIDVRARLLCKIEREDQLIGIARDSRVAGERMLVLGGGSNVVLTRDFDGLVLLIELRGKRIVREDDEAWYVEAAAGENWHDFVAWTLAEGLPGLENLALIPGTVGAAPIQNIGAYGLEMCERFASLRAVELATGEIVEFDAAACRFGYRDSFFKREGRDRFAIVSVTFKLPKAWAPHADYADVARELAARGGAAGLAVTPQAIFDAVVAVRRAKLPDPLVLGNAGSFFKNPVVDAAQCDALKAREPELVSYRQPDGRVKLAAGWLIDRCGWKGRAMGAAAVHERQALVLVNRGGATGAEVLALARAIQKDVLERFGVELEAEPVFL</sequence>
<comment type="function">
    <text evidence="2 19">Cell wall formation.</text>
</comment>
<dbReference type="PANTHER" id="PTHR21071">
    <property type="entry name" value="UDP-N-ACETYLENOLPYRUVOYLGLUCOSAMINE REDUCTASE"/>
    <property type="match status" value="1"/>
</dbReference>
<organism evidence="21 22">
    <name type="scientific">Trinickia violacea</name>
    <dbReference type="NCBI Taxonomy" id="2571746"/>
    <lineage>
        <taxon>Bacteria</taxon>
        <taxon>Pseudomonadati</taxon>
        <taxon>Pseudomonadota</taxon>
        <taxon>Betaproteobacteria</taxon>
        <taxon>Burkholderiales</taxon>
        <taxon>Burkholderiaceae</taxon>
        <taxon>Trinickia</taxon>
    </lineage>
</organism>
<evidence type="ECO:0000256" key="8">
    <source>
        <dbReference type="ARBA" id="ARBA00022618"/>
    </source>
</evidence>
<dbReference type="SUPFAM" id="SSF56194">
    <property type="entry name" value="Uridine diphospho-N-Acetylenolpyruvylglucosamine reductase, MurB, C-terminal domain"/>
    <property type="match status" value="1"/>
</dbReference>
<evidence type="ECO:0000313" key="22">
    <source>
        <dbReference type="Proteomes" id="UP000298656"/>
    </source>
</evidence>
<dbReference type="InterPro" id="IPR003170">
    <property type="entry name" value="MurB"/>
</dbReference>
<keyword evidence="7 19" id="KW-0963">Cytoplasm</keyword>
<keyword evidence="14 19" id="KW-0560">Oxidoreductase</keyword>
<evidence type="ECO:0000256" key="13">
    <source>
        <dbReference type="ARBA" id="ARBA00022984"/>
    </source>
</evidence>
<evidence type="ECO:0000256" key="12">
    <source>
        <dbReference type="ARBA" id="ARBA00022960"/>
    </source>
</evidence>
<keyword evidence="11 19" id="KW-0521">NADP</keyword>
<keyword evidence="15 19" id="KW-0131">Cell cycle</keyword>
<dbReference type="OrthoDB" id="9804753at2"/>
<dbReference type="NCBIfam" id="TIGR00179">
    <property type="entry name" value="murB"/>
    <property type="match status" value="1"/>
</dbReference>
<evidence type="ECO:0000256" key="1">
    <source>
        <dbReference type="ARBA" id="ARBA00001974"/>
    </source>
</evidence>
<evidence type="ECO:0000256" key="11">
    <source>
        <dbReference type="ARBA" id="ARBA00022857"/>
    </source>
</evidence>
<dbReference type="GO" id="GO:0051301">
    <property type="term" value="P:cell division"/>
    <property type="evidence" value="ECO:0007669"/>
    <property type="project" value="UniProtKB-KW"/>
</dbReference>
<keyword evidence="10 19" id="KW-0274">FAD</keyword>
<keyword evidence="9 19" id="KW-0285">Flavoprotein</keyword>